<dbReference type="Pfam" id="PF02470">
    <property type="entry name" value="MlaD"/>
    <property type="match status" value="1"/>
</dbReference>
<organism evidence="4 5">
    <name type="scientific">Saccharopolyspora montiporae</name>
    <dbReference type="NCBI Taxonomy" id="2781240"/>
    <lineage>
        <taxon>Bacteria</taxon>
        <taxon>Bacillati</taxon>
        <taxon>Actinomycetota</taxon>
        <taxon>Actinomycetes</taxon>
        <taxon>Pseudonocardiales</taxon>
        <taxon>Pseudonocardiaceae</taxon>
        <taxon>Saccharopolyspora</taxon>
    </lineage>
</organism>
<keyword evidence="5" id="KW-1185">Reference proteome</keyword>
<name>A0A929B8Y7_9PSEU</name>
<reference evidence="4" key="1">
    <citation type="submission" date="2020-10" db="EMBL/GenBank/DDBJ databases">
        <title>Diversity and distribution of actinomycetes associated with coral in the coast of Hainan.</title>
        <authorList>
            <person name="Li F."/>
        </authorList>
    </citation>
    <scope>NUCLEOTIDE SEQUENCE</scope>
    <source>
        <strain evidence="4">HNM0983</strain>
    </source>
</reference>
<comment type="caution">
    <text evidence="4">The sequence shown here is derived from an EMBL/GenBank/DDBJ whole genome shotgun (WGS) entry which is preliminary data.</text>
</comment>
<dbReference type="AlphaFoldDB" id="A0A929B8Y7"/>
<proteinExistence type="predicted"/>
<evidence type="ECO:0000256" key="1">
    <source>
        <dbReference type="SAM" id="MobiDB-lite"/>
    </source>
</evidence>
<evidence type="ECO:0000259" key="3">
    <source>
        <dbReference type="Pfam" id="PF11887"/>
    </source>
</evidence>
<evidence type="ECO:0000313" key="4">
    <source>
        <dbReference type="EMBL" id="MBE9375464.1"/>
    </source>
</evidence>
<feature type="compositionally biased region" description="Polar residues" evidence="1">
    <location>
        <begin position="387"/>
        <end position="400"/>
    </location>
</feature>
<feature type="domain" description="Mammalian cell entry C-terminal" evidence="3">
    <location>
        <begin position="123"/>
        <end position="344"/>
    </location>
</feature>
<dbReference type="EMBL" id="JADEYC010000021">
    <property type="protein sequence ID" value="MBE9375464.1"/>
    <property type="molecule type" value="Genomic_DNA"/>
</dbReference>
<dbReference type="NCBIfam" id="TIGR00996">
    <property type="entry name" value="Mtu_fam_mce"/>
    <property type="match status" value="1"/>
</dbReference>
<accession>A0A929B8Y7</accession>
<evidence type="ECO:0000259" key="2">
    <source>
        <dbReference type="Pfam" id="PF02470"/>
    </source>
</evidence>
<dbReference type="InterPro" id="IPR024516">
    <property type="entry name" value="Mce_C"/>
</dbReference>
<sequence>MNRRSRRRYQALGMAFLLAAGLFFAGSIGSYQKVFTSIVPVQLETDRIGNQMRTGADVKARGVVVGEVREVQAKSADGAVLDLALQPDQVERIPSDSSARLVPKTLFGERYVDLEIPEDSSGPALGAGDVIPQDRSESAIEVEKVLDDLMPVLQAVQPQKLSSTLRAVSEAVEGRGEQLGDTLVEMDRYLAELNPSLPKLQSVVSRLDDVARTYDDAAPNITQALEDLSTTSRTVSEQRGQLSTMIDSVTGAAQTSERFLDNNGDNLIQLAGSSRPSLELLAKYAPEYPCMLQQFAAAIPNGEKSFGKGTEHPEIAKFTLEITSSRGKYEPGRDTPQYLDQRGPRCYPWVEPPQTFPQYPPGGPIEDGSVFPDPPKEQDNLPWLTDATGTQNNSPANTPAEQDVISSMMAPEMGVERDDVPGWSGLLVGPMFRGAEVDLK</sequence>
<dbReference type="GO" id="GO:0005576">
    <property type="term" value="C:extracellular region"/>
    <property type="evidence" value="ECO:0007669"/>
    <property type="project" value="TreeGrafter"/>
</dbReference>
<evidence type="ECO:0000313" key="5">
    <source>
        <dbReference type="Proteomes" id="UP000598360"/>
    </source>
</evidence>
<dbReference type="InterPro" id="IPR003399">
    <property type="entry name" value="Mce/MlaD"/>
</dbReference>
<dbReference type="Pfam" id="PF11887">
    <property type="entry name" value="Mce4_CUP1"/>
    <property type="match status" value="1"/>
</dbReference>
<dbReference type="RefSeq" id="WP_193928910.1">
    <property type="nucleotide sequence ID" value="NZ_JADEYC010000021.1"/>
</dbReference>
<protein>
    <submittedName>
        <fullName evidence="4">MCE family protein</fullName>
    </submittedName>
</protein>
<dbReference type="InterPro" id="IPR005693">
    <property type="entry name" value="Mce"/>
</dbReference>
<dbReference type="PANTHER" id="PTHR33371">
    <property type="entry name" value="INTERMEMBRANE PHOSPHOLIPID TRANSPORT SYSTEM BINDING PROTEIN MLAD-RELATED"/>
    <property type="match status" value="1"/>
</dbReference>
<gene>
    <name evidence="4" type="ORF">IQ251_13510</name>
</gene>
<dbReference type="InterPro" id="IPR052336">
    <property type="entry name" value="MlaD_Phospholipid_Transporter"/>
</dbReference>
<dbReference type="Proteomes" id="UP000598360">
    <property type="component" value="Unassembled WGS sequence"/>
</dbReference>
<feature type="domain" description="Mce/MlaD" evidence="2">
    <location>
        <begin position="40"/>
        <end position="115"/>
    </location>
</feature>
<feature type="region of interest" description="Disordered" evidence="1">
    <location>
        <begin position="363"/>
        <end position="400"/>
    </location>
</feature>
<dbReference type="PANTHER" id="PTHR33371:SF19">
    <property type="entry name" value="MCE-FAMILY PROTEIN MCE4A"/>
    <property type="match status" value="1"/>
</dbReference>
<dbReference type="GO" id="GO:0051701">
    <property type="term" value="P:biological process involved in interaction with host"/>
    <property type="evidence" value="ECO:0007669"/>
    <property type="project" value="TreeGrafter"/>
</dbReference>